<dbReference type="PANTHER" id="PTHR11706:SF101">
    <property type="entry name" value="MANGANESE TRANSPORTER SMF1"/>
    <property type="match status" value="1"/>
</dbReference>
<evidence type="ECO:0000256" key="5">
    <source>
        <dbReference type="SAM" id="Phobius"/>
    </source>
</evidence>
<dbReference type="GO" id="GO:0030026">
    <property type="term" value="P:intracellular manganese ion homeostasis"/>
    <property type="evidence" value="ECO:0007669"/>
    <property type="project" value="TreeGrafter"/>
</dbReference>
<name>D3BKC7_HETP5</name>
<dbReference type="OMA" id="AQNCKKH"/>
<dbReference type="FunCoup" id="D3BKC7">
    <property type="interactions" value="2"/>
</dbReference>
<feature type="transmembrane region" description="Helical" evidence="5">
    <location>
        <begin position="428"/>
        <end position="454"/>
    </location>
</feature>
<organism evidence="6 7">
    <name type="scientific">Heterostelium pallidum (strain ATCC 26659 / Pp 5 / PN500)</name>
    <name type="common">Cellular slime mold</name>
    <name type="synonym">Polysphondylium pallidum</name>
    <dbReference type="NCBI Taxonomy" id="670386"/>
    <lineage>
        <taxon>Eukaryota</taxon>
        <taxon>Amoebozoa</taxon>
        <taxon>Evosea</taxon>
        <taxon>Eumycetozoa</taxon>
        <taxon>Dictyostelia</taxon>
        <taxon>Acytosteliales</taxon>
        <taxon>Acytosteliaceae</taxon>
        <taxon>Heterostelium</taxon>
    </lineage>
</organism>
<feature type="transmembrane region" description="Helical" evidence="5">
    <location>
        <begin position="339"/>
        <end position="357"/>
    </location>
</feature>
<dbReference type="HAMAP" id="MF_00221">
    <property type="entry name" value="NRAMP"/>
    <property type="match status" value="1"/>
</dbReference>
<feature type="transmembrane region" description="Helical" evidence="5">
    <location>
        <begin position="387"/>
        <end position="408"/>
    </location>
</feature>
<dbReference type="RefSeq" id="XP_020430482.1">
    <property type="nucleotide sequence ID" value="XM_020579807.1"/>
</dbReference>
<keyword evidence="2 5" id="KW-0812">Transmembrane</keyword>
<feature type="transmembrane region" description="Helical" evidence="5">
    <location>
        <begin position="573"/>
        <end position="595"/>
    </location>
</feature>
<dbReference type="AlphaFoldDB" id="D3BKC7"/>
<dbReference type="GeneID" id="31364484"/>
<keyword evidence="7" id="KW-1185">Reference proteome</keyword>
<comment type="caution">
    <text evidence="6">The sequence shown here is derived from an EMBL/GenBank/DDBJ whole genome shotgun (WGS) entry which is preliminary data.</text>
</comment>
<dbReference type="GO" id="GO:0034755">
    <property type="term" value="P:iron ion transmembrane transport"/>
    <property type="evidence" value="ECO:0007669"/>
    <property type="project" value="TreeGrafter"/>
</dbReference>
<feature type="transmembrane region" description="Helical" evidence="5">
    <location>
        <begin position="537"/>
        <end position="561"/>
    </location>
</feature>
<dbReference type="Proteomes" id="UP000001396">
    <property type="component" value="Unassembled WGS sequence"/>
</dbReference>
<feature type="transmembrane region" description="Helical" evidence="5">
    <location>
        <begin position="196"/>
        <end position="219"/>
    </location>
</feature>
<evidence type="ECO:0000256" key="2">
    <source>
        <dbReference type="ARBA" id="ARBA00022692"/>
    </source>
</evidence>
<dbReference type="InParanoid" id="D3BKC7"/>
<feature type="transmembrane region" description="Helical" evidence="5">
    <location>
        <begin position="264"/>
        <end position="287"/>
    </location>
</feature>
<feature type="transmembrane region" description="Helical" evidence="5">
    <location>
        <begin position="239"/>
        <end position="258"/>
    </location>
</feature>
<evidence type="ECO:0000313" key="6">
    <source>
        <dbReference type="EMBL" id="EFA78357.1"/>
    </source>
</evidence>
<evidence type="ECO:0000256" key="4">
    <source>
        <dbReference type="ARBA" id="ARBA00023136"/>
    </source>
</evidence>
<sequence>MIKINFSLILTVKKKKNKTQASPPDFPLMMQKMVETDPAISISSSSSMETTFTIPESIGVNKIELTESPTSTSISYEYNNFNLSKNDIELMDLNDRHDEKNDEFDFYIFNDKTSKKSKKQKNNNYNNKFTRYCKLIEQDGAESETDQTVLIPQEEGFSFKKLGKYLGPAIFVSIGYMDPGNWATDLQGGSQFGYRLLWVLLFSNIMALLLQYLSFKIALVTKKDLASVCKSQYPRLTRIILWIICEIAITSTDLAEVIGSAVGLQILFGLPLIAGVMITALDTLLFLAIQKFGIRKLELVVFGLMTIITLCFIVELFYAKPEAEEVFKGFIPTLTTKSVVVATGIIGAVVMPHNLFLHSGVVKSRKVGDTNQSITEAIKYNTIDTVIALNGAFFVNASIIILAAAVFYKHNIEVTQLQDAYKLLGDMVGARVASILFGVGLLCAGQASTITGTLAGQIVMEGFIDLKVSPWIRRLTTRLLAIIPAVIVISLMGEEMTYDLLILSQVLLSLALPFAIIPLIQFTADQEIMQEFKNSKLVIIVSWLIALFIISLNLLTIVEIVKGLLEFSFAAKIVSITILIPLIAFLLLFLIWIVLYKQLSSILNRLLNQCPRL</sequence>
<dbReference type="NCBIfam" id="NF001923">
    <property type="entry name" value="PRK00701.1"/>
    <property type="match status" value="1"/>
</dbReference>
<accession>D3BKC7</accession>
<dbReference type="PANTHER" id="PTHR11706">
    <property type="entry name" value="SOLUTE CARRIER PROTEIN FAMILY 11 MEMBER"/>
    <property type="match status" value="1"/>
</dbReference>
<evidence type="ECO:0000256" key="1">
    <source>
        <dbReference type="ARBA" id="ARBA00004141"/>
    </source>
</evidence>
<dbReference type="GO" id="GO:0005886">
    <property type="term" value="C:plasma membrane"/>
    <property type="evidence" value="ECO:0007669"/>
    <property type="project" value="TreeGrafter"/>
</dbReference>
<keyword evidence="3 5" id="KW-1133">Transmembrane helix</keyword>
<dbReference type="NCBIfam" id="NF037982">
    <property type="entry name" value="Nramp_1"/>
    <property type="match status" value="1"/>
</dbReference>
<dbReference type="GO" id="GO:0005384">
    <property type="term" value="F:manganese ion transmembrane transporter activity"/>
    <property type="evidence" value="ECO:0007669"/>
    <property type="project" value="TreeGrafter"/>
</dbReference>
<dbReference type="EMBL" id="ADBJ01000038">
    <property type="protein sequence ID" value="EFA78357.1"/>
    <property type="molecule type" value="Genomic_DNA"/>
</dbReference>
<keyword evidence="4 5" id="KW-0472">Membrane</keyword>
<reference evidence="6 7" key="1">
    <citation type="journal article" date="2011" name="Genome Res.">
        <title>Phylogeny-wide analysis of social amoeba genomes highlights ancient origins for complex intercellular communication.</title>
        <authorList>
            <person name="Heidel A.J."/>
            <person name="Lawal H.M."/>
            <person name="Felder M."/>
            <person name="Schilde C."/>
            <person name="Helps N.R."/>
            <person name="Tunggal B."/>
            <person name="Rivero F."/>
            <person name="John U."/>
            <person name="Schleicher M."/>
            <person name="Eichinger L."/>
            <person name="Platzer M."/>
            <person name="Noegel A.A."/>
            <person name="Schaap P."/>
            <person name="Gloeckner G."/>
        </authorList>
    </citation>
    <scope>NUCLEOTIDE SEQUENCE [LARGE SCALE GENOMIC DNA]</scope>
    <source>
        <strain evidence="7">ATCC 26659 / Pp 5 / PN500</strain>
    </source>
</reference>
<gene>
    <name evidence="6" type="ORF">PPL_09008</name>
</gene>
<feature type="transmembrane region" description="Helical" evidence="5">
    <location>
        <begin position="498"/>
        <end position="517"/>
    </location>
</feature>
<evidence type="ECO:0000256" key="3">
    <source>
        <dbReference type="ARBA" id="ARBA00022989"/>
    </source>
</evidence>
<comment type="subcellular location">
    <subcellularLocation>
        <location evidence="1">Membrane</location>
        <topology evidence="1">Multi-pass membrane protein</topology>
    </subcellularLocation>
</comment>
<dbReference type="STRING" id="670386.D3BKC7"/>
<proteinExistence type="inferred from homology"/>
<dbReference type="PRINTS" id="PR00447">
    <property type="entry name" value="NATRESASSCMP"/>
</dbReference>
<dbReference type="InterPro" id="IPR001046">
    <property type="entry name" value="NRAMP_fam"/>
</dbReference>
<dbReference type="NCBIfam" id="TIGR01197">
    <property type="entry name" value="nramp"/>
    <property type="match status" value="1"/>
</dbReference>
<feature type="transmembrane region" description="Helical" evidence="5">
    <location>
        <begin position="299"/>
        <end position="319"/>
    </location>
</feature>
<evidence type="ECO:0000313" key="7">
    <source>
        <dbReference type="Proteomes" id="UP000001396"/>
    </source>
</evidence>
<protein>
    <submittedName>
        <fullName evidence="6">Natural resistance-associated macrophage protein</fullName>
    </submittedName>
</protein>
<dbReference type="GO" id="GO:0015086">
    <property type="term" value="F:cadmium ion transmembrane transporter activity"/>
    <property type="evidence" value="ECO:0007669"/>
    <property type="project" value="TreeGrafter"/>
</dbReference>
<dbReference type="Pfam" id="PF01566">
    <property type="entry name" value="Nramp"/>
    <property type="match status" value="1"/>
</dbReference>
<feature type="transmembrane region" description="Helical" evidence="5">
    <location>
        <begin position="475"/>
        <end position="492"/>
    </location>
</feature>